<feature type="transmembrane region" description="Helical" evidence="2">
    <location>
        <begin position="161"/>
        <end position="181"/>
    </location>
</feature>
<keyword evidence="2" id="KW-0812">Transmembrane</keyword>
<dbReference type="RefSeq" id="WP_184241225.1">
    <property type="nucleotide sequence ID" value="NZ_JACHNA010000001.1"/>
</dbReference>
<comment type="caution">
    <text evidence="4">The sequence shown here is derived from an EMBL/GenBank/DDBJ whole genome shotgun (WGS) entry which is preliminary data.</text>
</comment>
<feature type="region of interest" description="Disordered" evidence="1">
    <location>
        <begin position="1"/>
        <end position="20"/>
    </location>
</feature>
<name>A0A7W7M377_9MICC</name>
<proteinExistence type="predicted"/>
<reference evidence="4 5" key="1">
    <citation type="submission" date="2020-08" db="EMBL/GenBank/DDBJ databases">
        <title>Sequencing the genomes of 1000 actinobacteria strains.</title>
        <authorList>
            <person name="Klenk H.-P."/>
        </authorList>
    </citation>
    <scope>NUCLEOTIDE SEQUENCE [LARGE SCALE GENOMIC DNA]</scope>
    <source>
        <strain evidence="4 5">DSM 23974</strain>
    </source>
</reference>
<evidence type="ECO:0000313" key="4">
    <source>
        <dbReference type="EMBL" id="MBB4735392.1"/>
    </source>
</evidence>
<dbReference type="InterPro" id="IPR007138">
    <property type="entry name" value="ABM_dom"/>
</dbReference>
<evidence type="ECO:0000256" key="2">
    <source>
        <dbReference type="SAM" id="Phobius"/>
    </source>
</evidence>
<dbReference type="InterPro" id="IPR038762">
    <property type="entry name" value="ABM_predict"/>
</dbReference>
<gene>
    <name evidence="4" type="ORF">HDA30_000900</name>
</gene>
<dbReference type="GO" id="GO:0004497">
    <property type="term" value="F:monooxygenase activity"/>
    <property type="evidence" value="ECO:0007669"/>
    <property type="project" value="UniProtKB-KW"/>
</dbReference>
<evidence type="ECO:0000256" key="1">
    <source>
        <dbReference type="SAM" id="MobiDB-lite"/>
    </source>
</evidence>
<accession>A0A7W7M377</accession>
<keyword evidence="5" id="KW-1185">Reference proteome</keyword>
<dbReference type="Proteomes" id="UP000540191">
    <property type="component" value="Unassembled WGS sequence"/>
</dbReference>
<feature type="transmembrane region" description="Helical" evidence="2">
    <location>
        <begin position="134"/>
        <end position="155"/>
    </location>
</feature>
<organism evidence="4 5">
    <name type="scientific">Micrococcus cohnii</name>
    <dbReference type="NCBI Taxonomy" id="993416"/>
    <lineage>
        <taxon>Bacteria</taxon>
        <taxon>Bacillati</taxon>
        <taxon>Actinomycetota</taxon>
        <taxon>Actinomycetes</taxon>
        <taxon>Micrococcales</taxon>
        <taxon>Micrococcaceae</taxon>
        <taxon>Micrococcus</taxon>
    </lineage>
</organism>
<dbReference type="PANTHER" id="PTHR40057:SF1">
    <property type="entry name" value="SLR1162 PROTEIN"/>
    <property type="match status" value="1"/>
</dbReference>
<protein>
    <submittedName>
        <fullName evidence="4">Antibiotic biosynthesis monooxygenase (ABM) superfamily enzyme</fullName>
    </submittedName>
</protein>
<dbReference type="SUPFAM" id="SSF54909">
    <property type="entry name" value="Dimeric alpha+beta barrel"/>
    <property type="match status" value="1"/>
</dbReference>
<feature type="domain" description="ABM" evidence="3">
    <location>
        <begin position="22"/>
        <end position="95"/>
    </location>
</feature>
<evidence type="ECO:0000259" key="3">
    <source>
        <dbReference type="Pfam" id="PF03992"/>
    </source>
</evidence>
<dbReference type="Gene3D" id="3.30.70.100">
    <property type="match status" value="1"/>
</dbReference>
<keyword evidence="4" id="KW-0560">Oxidoreductase</keyword>
<dbReference type="AlphaFoldDB" id="A0A7W7M377"/>
<dbReference type="EMBL" id="JACHNA010000001">
    <property type="protein sequence ID" value="MBB4735392.1"/>
    <property type="molecule type" value="Genomic_DNA"/>
</dbReference>
<keyword evidence="2" id="KW-0472">Membrane</keyword>
<dbReference type="Pfam" id="PF03992">
    <property type="entry name" value="ABM"/>
    <property type="match status" value="1"/>
</dbReference>
<dbReference type="PANTHER" id="PTHR40057">
    <property type="entry name" value="SLR1162 PROTEIN"/>
    <property type="match status" value="1"/>
</dbReference>
<keyword evidence="4" id="KW-0503">Monooxygenase</keyword>
<evidence type="ECO:0000313" key="5">
    <source>
        <dbReference type="Proteomes" id="UP000540191"/>
    </source>
</evidence>
<dbReference type="InterPro" id="IPR011008">
    <property type="entry name" value="Dimeric_a/b-barrel"/>
</dbReference>
<keyword evidence="2" id="KW-1133">Transmembrane helix</keyword>
<sequence length="199" mass="22224">MNTRATGATSGPENSPADQPITVQVTRRVRVHDAAAVDAWVSRGQAVMIDFPGYLGSGLVRSSRTSDTWRMLYRFADRESLQRWHDSAERAAWIREMADAVAQEDFEHRTGIEGWFDAPEQAPLPSPPRWKQMVVIFTGFFPMSLLVNAVLAGVLPADTPLVLRVLAAIIPVMPVMVYLVLPGLTRLFRPWLLAGNDRR</sequence>